<evidence type="ECO:0000256" key="1">
    <source>
        <dbReference type="ARBA" id="ARBA00001971"/>
    </source>
</evidence>
<dbReference type="AlphaFoldDB" id="A0AA88EB57"/>
<comment type="caution">
    <text evidence="8">The sequence shown here is derived from an EMBL/GenBank/DDBJ whole genome shotgun (WGS) entry which is preliminary data.</text>
</comment>
<dbReference type="Proteomes" id="UP001187192">
    <property type="component" value="Unassembled WGS sequence"/>
</dbReference>
<evidence type="ECO:0000256" key="5">
    <source>
        <dbReference type="ARBA" id="ARBA00023002"/>
    </source>
</evidence>
<evidence type="ECO:0000256" key="7">
    <source>
        <dbReference type="ARBA" id="ARBA00023033"/>
    </source>
</evidence>
<evidence type="ECO:0000256" key="2">
    <source>
        <dbReference type="ARBA" id="ARBA00010617"/>
    </source>
</evidence>
<comment type="similarity">
    <text evidence="2">Belongs to the cytochrome P450 family.</text>
</comment>
<reference evidence="8" key="1">
    <citation type="submission" date="2023-07" db="EMBL/GenBank/DDBJ databases">
        <title>draft genome sequence of fig (Ficus carica).</title>
        <authorList>
            <person name="Takahashi T."/>
            <person name="Nishimura K."/>
        </authorList>
    </citation>
    <scope>NUCLEOTIDE SEQUENCE</scope>
</reference>
<dbReference type="GO" id="GO:0005506">
    <property type="term" value="F:iron ion binding"/>
    <property type="evidence" value="ECO:0007669"/>
    <property type="project" value="InterPro"/>
</dbReference>
<dbReference type="EMBL" id="BTGU01001180">
    <property type="protein sequence ID" value="GMN70558.1"/>
    <property type="molecule type" value="Genomic_DNA"/>
</dbReference>
<evidence type="ECO:0000313" key="9">
    <source>
        <dbReference type="Proteomes" id="UP001187192"/>
    </source>
</evidence>
<evidence type="ECO:0000256" key="4">
    <source>
        <dbReference type="ARBA" id="ARBA00022723"/>
    </source>
</evidence>
<name>A0AA88EB57_FICCA</name>
<dbReference type="Gene3D" id="1.10.630.10">
    <property type="entry name" value="Cytochrome P450"/>
    <property type="match status" value="1"/>
</dbReference>
<dbReference type="PANTHER" id="PTHR47944:SF4">
    <property type="entry name" value="OS09G0441700 PROTEIN"/>
    <property type="match status" value="1"/>
</dbReference>
<organism evidence="8 9">
    <name type="scientific">Ficus carica</name>
    <name type="common">Common fig</name>
    <dbReference type="NCBI Taxonomy" id="3494"/>
    <lineage>
        <taxon>Eukaryota</taxon>
        <taxon>Viridiplantae</taxon>
        <taxon>Streptophyta</taxon>
        <taxon>Embryophyta</taxon>
        <taxon>Tracheophyta</taxon>
        <taxon>Spermatophyta</taxon>
        <taxon>Magnoliopsida</taxon>
        <taxon>eudicotyledons</taxon>
        <taxon>Gunneridae</taxon>
        <taxon>Pentapetalae</taxon>
        <taxon>rosids</taxon>
        <taxon>fabids</taxon>
        <taxon>Rosales</taxon>
        <taxon>Moraceae</taxon>
        <taxon>Ficeae</taxon>
        <taxon>Ficus</taxon>
    </lineage>
</organism>
<accession>A0AA88EB57</accession>
<gene>
    <name evidence="8" type="ORF">TIFTF001_039600</name>
</gene>
<evidence type="ECO:0000256" key="3">
    <source>
        <dbReference type="ARBA" id="ARBA00022617"/>
    </source>
</evidence>
<evidence type="ECO:0008006" key="10">
    <source>
        <dbReference type="Google" id="ProtNLM"/>
    </source>
</evidence>
<dbReference type="SUPFAM" id="SSF48264">
    <property type="entry name" value="Cytochrome P450"/>
    <property type="match status" value="1"/>
</dbReference>
<dbReference type="GO" id="GO:0016705">
    <property type="term" value="F:oxidoreductase activity, acting on paired donors, with incorporation or reduction of molecular oxygen"/>
    <property type="evidence" value="ECO:0007669"/>
    <property type="project" value="InterPro"/>
</dbReference>
<proteinExistence type="inferred from homology"/>
<sequence length="132" mass="15392">MLSGEVINVRTAAQHYPANALRRMMFSTRYFGKGVEDGGPGFEEEEHVSSFFTMLKYIYAFSVSNYLPWLRGLDLDGHQKRVRDAVEVVNKYHDPILNDRILQWREGKKTELEDVLDILISLQRFQRQPTVV</sequence>
<keyword evidence="9" id="KW-1185">Reference proteome</keyword>
<comment type="cofactor">
    <cofactor evidence="1">
        <name>heme</name>
        <dbReference type="ChEBI" id="CHEBI:30413"/>
    </cofactor>
</comment>
<keyword evidence="3" id="KW-0349">Heme</keyword>
<dbReference type="GO" id="GO:0020037">
    <property type="term" value="F:heme binding"/>
    <property type="evidence" value="ECO:0007669"/>
    <property type="project" value="InterPro"/>
</dbReference>
<dbReference type="PANTHER" id="PTHR47944">
    <property type="entry name" value="CYTOCHROME P450 98A9"/>
    <property type="match status" value="1"/>
</dbReference>
<evidence type="ECO:0000313" key="8">
    <source>
        <dbReference type="EMBL" id="GMN70558.1"/>
    </source>
</evidence>
<evidence type="ECO:0000256" key="6">
    <source>
        <dbReference type="ARBA" id="ARBA00023004"/>
    </source>
</evidence>
<keyword evidence="6" id="KW-0408">Iron</keyword>
<dbReference type="InterPro" id="IPR036396">
    <property type="entry name" value="Cyt_P450_sf"/>
</dbReference>
<keyword evidence="7" id="KW-0503">Monooxygenase</keyword>
<keyword evidence="4" id="KW-0479">Metal-binding</keyword>
<protein>
    <recommendedName>
        <fullName evidence="10">Cytochrome P450</fullName>
    </recommendedName>
</protein>
<keyword evidence="5" id="KW-0560">Oxidoreductase</keyword>
<dbReference type="GO" id="GO:0004497">
    <property type="term" value="F:monooxygenase activity"/>
    <property type="evidence" value="ECO:0007669"/>
    <property type="project" value="UniProtKB-KW"/>
</dbReference>